<name>A0A7K3TFX3_9BIFI</name>
<feature type="modified residue" description="4-aspartylphosphate" evidence="2">
    <location>
        <position position="94"/>
    </location>
</feature>
<organism evidence="5 6">
    <name type="scientific">Bifidobacterium avesanii</name>
    <dbReference type="NCBI Taxonomy" id="1798157"/>
    <lineage>
        <taxon>Bacteria</taxon>
        <taxon>Bacillati</taxon>
        <taxon>Actinomycetota</taxon>
        <taxon>Actinomycetes</taxon>
        <taxon>Bifidobacteriales</taxon>
        <taxon>Bifidobacteriaceae</taxon>
        <taxon>Bifidobacterium</taxon>
    </lineage>
</organism>
<evidence type="ECO:0000313" key="5">
    <source>
        <dbReference type="EMBL" id="NEG77988.1"/>
    </source>
</evidence>
<dbReference type="SMART" id="SM00421">
    <property type="entry name" value="HTH_LUXR"/>
    <property type="match status" value="1"/>
</dbReference>
<dbReference type="SUPFAM" id="SSF52172">
    <property type="entry name" value="CheY-like"/>
    <property type="match status" value="1"/>
</dbReference>
<evidence type="ECO:0000259" key="4">
    <source>
        <dbReference type="PROSITE" id="PS50110"/>
    </source>
</evidence>
<evidence type="ECO:0000313" key="6">
    <source>
        <dbReference type="Proteomes" id="UP000469763"/>
    </source>
</evidence>
<dbReference type="PANTHER" id="PTHR43214">
    <property type="entry name" value="TWO-COMPONENT RESPONSE REGULATOR"/>
    <property type="match status" value="1"/>
</dbReference>
<dbReference type="AlphaFoldDB" id="A0A7K3TFX3"/>
<dbReference type="Pfam" id="PF00072">
    <property type="entry name" value="Response_reg"/>
    <property type="match status" value="1"/>
</dbReference>
<feature type="domain" description="Response regulatory" evidence="4">
    <location>
        <begin position="40"/>
        <end position="159"/>
    </location>
</feature>
<dbReference type="SMART" id="SM00448">
    <property type="entry name" value="REC"/>
    <property type="match status" value="1"/>
</dbReference>
<protein>
    <submittedName>
        <fullName evidence="5">Response regulator</fullName>
    </submittedName>
</protein>
<dbReference type="GO" id="GO:0000160">
    <property type="term" value="P:phosphorelay signal transduction system"/>
    <property type="evidence" value="ECO:0007669"/>
    <property type="project" value="InterPro"/>
</dbReference>
<dbReference type="InterPro" id="IPR001789">
    <property type="entry name" value="Sig_transdc_resp-reg_receiver"/>
</dbReference>
<dbReference type="GO" id="GO:0006355">
    <property type="term" value="P:regulation of DNA-templated transcription"/>
    <property type="evidence" value="ECO:0007669"/>
    <property type="project" value="InterPro"/>
</dbReference>
<keyword evidence="1" id="KW-0238">DNA-binding</keyword>
<accession>A0A7K3TFX3</accession>
<feature type="domain" description="HTH luxR-type" evidence="3">
    <location>
        <begin position="182"/>
        <end position="247"/>
    </location>
</feature>
<comment type="caution">
    <text evidence="5">The sequence shown here is derived from an EMBL/GenBank/DDBJ whole genome shotgun (WGS) entry which is preliminary data.</text>
</comment>
<dbReference type="PROSITE" id="PS50043">
    <property type="entry name" value="HTH_LUXR_2"/>
    <property type="match status" value="1"/>
</dbReference>
<dbReference type="InterPro" id="IPR039420">
    <property type="entry name" value="WalR-like"/>
</dbReference>
<dbReference type="PROSITE" id="PS50110">
    <property type="entry name" value="RESPONSE_REGULATORY"/>
    <property type="match status" value="1"/>
</dbReference>
<dbReference type="EMBL" id="WHZY01000003">
    <property type="protein sequence ID" value="NEG77988.1"/>
    <property type="molecule type" value="Genomic_DNA"/>
</dbReference>
<dbReference type="PANTHER" id="PTHR43214:SF43">
    <property type="entry name" value="TWO-COMPONENT RESPONSE REGULATOR"/>
    <property type="match status" value="1"/>
</dbReference>
<sequence length="255" mass="27743">MAKNRPTILGRGITKALKRGSLPSHGGRAMDETGSTGTFTVGIADNDALSLRSLERIIAERVPDATVLWTTQEGPQAVIYATSQRTQPDVLMVDMSMESMPGLMICRRIRRATNEVPMLAITSFTLGLYAEDAGRCGAQGIASKNNENDLVAGLNAVVDGGTYGEGGFETAAMAHYRLECAPATVEDMLTTREAQTMDLLAEGLDDEMIAKRLQIGRDTVRKHVQTAMHKLGVSTRWQALLRWSGSEKNGRRYVL</sequence>
<evidence type="ECO:0000256" key="2">
    <source>
        <dbReference type="PROSITE-ProRule" id="PRU00169"/>
    </source>
</evidence>
<reference evidence="5 6" key="1">
    <citation type="submission" date="2019-10" db="EMBL/GenBank/DDBJ databases">
        <title>Bifidobacterium from non-human primates.</title>
        <authorList>
            <person name="Modesto M."/>
        </authorList>
    </citation>
    <scope>NUCLEOTIDE SEQUENCE [LARGE SCALE GENOMIC DNA]</scope>
    <source>
        <strain evidence="5 6">TREC</strain>
    </source>
</reference>
<dbReference type="InterPro" id="IPR016032">
    <property type="entry name" value="Sig_transdc_resp-reg_C-effctor"/>
</dbReference>
<dbReference type="SUPFAM" id="SSF46894">
    <property type="entry name" value="C-terminal effector domain of the bipartite response regulators"/>
    <property type="match status" value="1"/>
</dbReference>
<dbReference type="PRINTS" id="PR00038">
    <property type="entry name" value="HTHLUXR"/>
</dbReference>
<dbReference type="OrthoDB" id="3240412at2"/>
<keyword evidence="6" id="KW-1185">Reference proteome</keyword>
<dbReference type="GO" id="GO:0003677">
    <property type="term" value="F:DNA binding"/>
    <property type="evidence" value="ECO:0007669"/>
    <property type="project" value="UniProtKB-KW"/>
</dbReference>
<proteinExistence type="predicted"/>
<dbReference type="InterPro" id="IPR000792">
    <property type="entry name" value="Tscrpt_reg_LuxR_C"/>
</dbReference>
<evidence type="ECO:0000256" key="1">
    <source>
        <dbReference type="ARBA" id="ARBA00023125"/>
    </source>
</evidence>
<gene>
    <name evidence="5" type="ORF">GFD22_03150</name>
</gene>
<dbReference type="Proteomes" id="UP000469763">
    <property type="component" value="Unassembled WGS sequence"/>
</dbReference>
<dbReference type="CDD" id="cd06170">
    <property type="entry name" value="LuxR_C_like"/>
    <property type="match status" value="1"/>
</dbReference>
<dbReference type="Gene3D" id="3.40.50.2300">
    <property type="match status" value="1"/>
</dbReference>
<evidence type="ECO:0000259" key="3">
    <source>
        <dbReference type="PROSITE" id="PS50043"/>
    </source>
</evidence>
<dbReference type="InterPro" id="IPR011006">
    <property type="entry name" value="CheY-like_superfamily"/>
</dbReference>
<dbReference type="Pfam" id="PF00196">
    <property type="entry name" value="GerE"/>
    <property type="match status" value="1"/>
</dbReference>
<keyword evidence="2" id="KW-0597">Phosphoprotein</keyword>